<dbReference type="EMBL" id="GEZM01044935">
    <property type="protein sequence ID" value="JAV78030.1"/>
    <property type="molecule type" value="Transcribed_RNA"/>
</dbReference>
<reference evidence="1" key="1">
    <citation type="journal article" date="2016" name="Sci. Rep.">
        <title>Molecular characterization of firefly nuptial gifts: a multi-omics approach sheds light on postcopulatory sexual selection.</title>
        <authorList>
            <person name="Al-Wathiqui N."/>
            <person name="Fallon T.R."/>
            <person name="South A."/>
            <person name="Weng J.K."/>
            <person name="Lewis S.M."/>
        </authorList>
    </citation>
    <scope>NUCLEOTIDE SEQUENCE</scope>
</reference>
<organism evidence="1">
    <name type="scientific">Photinus pyralis</name>
    <name type="common">Common eastern firefly</name>
    <name type="synonym">Lampyris pyralis</name>
    <dbReference type="NCBI Taxonomy" id="7054"/>
    <lineage>
        <taxon>Eukaryota</taxon>
        <taxon>Metazoa</taxon>
        <taxon>Ecdysozoa</taxon>
        <taxon>Arthropoda</taxon>
        <taxon>Hexapoda</taxon>
        <taxon>Insecta</taxon>
        <taxon>Pterygota</taxon>
        <taxon>Neoptera</taxon>
        <taxon>Endopterygota</taxon>
        <taxon>Coleoptera</taxon>
        <taxon>Polyphaga</taxon>
        <taxon>Elateriformia</taxon>
        <taxon>Elateroidea</taxon>
        <taxon>Lampyridae</taxon>
        <taxon>Lampyrinae</taxon>
        <taxon>Photinus</taxon>
    </lineage>
</organism>
<dbReference type="PANTHER" id="PTHR33053">
    <property type="entry name" value="PROTEIN, PUTATIVE-RELATED"/>
    <property type="match status" value="1"/>
</dbReference>
<protein>
    <recommendedName>
        <fullName evidence="2">Transposase domain-containing protein</fullName>
    </recommendedName>
</protein>
<evidence type="ECO:0008006" key="2">
    <source>
        <dbReference type="Google" id="ProtNLM"/>
    </source>
</evidence>
<accession>A0A1Y1M075</accession>
<dbReference type="AlphaFoldDB" id="A0A1Y1M075"/>
<dbReference type="PANTHER" id="PTHR33053:SF24">
    <property type="entry name" value="TRANSPOSASE DOMAIN-CONTAINING PROTEIN"/>
    <property type="match status" value="1"/>
</dbReference>
<evidence type="ECO:0000313" key="1">
    <source>
        <dbReference type="EMBL" id="JAV78030.1"/>
    </source>
</evidence>
<sequence>MPKKYKLKPFVGKRQINRRVKAALDQLQASRLLNVQSNNADNIVESASCSSAESMFVLDNSRLSQYGDSNSPNSSENCLSDNVPYVSYSANQPTAAPLKSLTEKLQIWAASENVPHSSVTSLLHILHVYHPELPLDCRSLLKTPRSVKTKDLDNGKYIHFNMKECISNHLSKHQVNSSKISLSFNIDGLPIFHSTSQQFWPILCMIKNSCNQKPFVVGLFCGVSKPSPLETFLESFIHDLKDLLLNGLMHHTQFYDIEVHSFICDAPARAYIKRVKGHGGYSSCDRCTEYGTLVNKRVVLRHTNASKRTDTSFFNQEDEEHHLGVSPLTSLGIGMVSQFPLDYMHAACLGVMRKLLNSWVSGSLRVRLQSRLVNNLSQKLLSLQEFVPIEINRKPRSIKELAHWKATEYRTFLLYLGPVVLKDIVKVSVYEHFLLFHCSLVILCSPILCQQLGTNLAKQFLETFTSHSEKLYGLEFLSYNVHIVSHLSDDANRYGHLDNISAFGYENFLGQLKRLIRSSNNPLTQAYNRIIESNFVEDHEVSCKTISRLLYNHKLGPVLPAYKDFEQFKKFEGEKFILSVYQYSHANCYCLTNTNEVIQVHNLLNKKNEIFIIGKMFTKYDAAYTYPVDSKKFFHISFVHSLSELKVWNLTDIKSKCFVFPYTQHIFVCLPLLHTTV</sequence>
<proteinExistence type="predicted"/>
<name>A0A1Y1M075_PHOPY</name>